<keyword evidence="3" id="KW-1185">Reference proteome</keyword>
<feature type="region of interest" description="Disordered" evidence="1">
    <location>
        <begin position="1"/>
        <end position="37"/>
    </location>
</feature>
<protein>
    <submittedName>
        <fullName evidence="2">Uncharacterized protein</fullName>
    </submittedName>
</protein>
<dbReference type="AlphaFoldDB" id="A0A0C3S1B8"/>
<dbReference type="Proteomes" id="UP000053257">
    <property type="component" value="Unassembled WGS sequence"/>
</dbReference>
<evidence type="ECO:0000256" key="1">
    <source>
        <dbReference type="SAM" id="MobiDB-lite"/>
    </source>
</evidence>
<proteinExistence type="predicted"/>
<dbReference type="HOGENOM" id="CLU_1595148_0_0_1"/>
<feature type="compositionally biased region" description="Low complexity" evidence="1">
    <location>
        <begin position="137"/>
        <end position="167"/>
    </location>
</feature>
<evidence type="ECO:0000313" key="3">
    <source>
        <dbReference type="Proteomes" id="UP000053257"/>
    </source>
</evidence>
<organism evidence="2 3">
    <name type="scientific">Phlebiopsis gigantea (strain 11061_1 CR5-6)</name>
    <name type="common">White-rot fungus</name>
    <name type="synonym">Peniophora gigantea</name>
    <dbReference type="NCBI Taxonomy" id="745531"/>
    <lineage>
        <taxon>Eukaryota</taxon>
        <taxon>Fungi</taxon>
        <taxon>Dikarya</taxon>
        <taxon>Basidiomycota</taxon>
        <taxon>Agaricomycotina</taxon>
        <taxon>Agaricomycetes</taxon>
        <taxon>Polyporales</taxon>
        <taxon>Phanerochaetaceae</taxon>
        <taxon>Phlebiopsis</taxon>
    </lineage>
</organism>
<dbReference type="EMBL" id="KN840473">
    <property type="protein sequence ID" value="KIP08851.1"/>
    <property type="molecule type" value="Genomic_DNA"/>
</dbReference>
<feature type="region of interest" description="Disordered" evidence="1">
    <location>
        <begin position="135"/>
        <end position="167"/>
    </location>
</feature>
<feature type="compositionally biased region" description="Polar residues" evidence="1">
    <location>
        <begin position="27"/>
        <end position="37"/>
    </location>
</feature>
<accession>A0A0C3S1B8</accession>
<name>A0A0C3S1B8_PHLG1</name>
<evidence type="ECO:0000313" key="2">
    <source>
        <dbReference type="EMBL" id="KIP08851.1"/>
    </source>
</evidence>
<sequence length="167" mass="17573">MCLRARFPGSARLRPSTALRPLDNDGSPPSETAQPFSTVLSRRTTIISQPDTGLRRTKGRVQRTCRIKGVHDVPQVQQLSTVEHPQFTVPPKMISPQLASLSAFVVAAMLHATPARAVCASGQLAVGTEFVQEVGPSSQLAHSASQHSQPGCSSPAPATPSTSSPAS</sequence>
<reference evidence="2 3" key="1">
    <citation type="journal article" date="2014" name="PLoS Genet.">
        <title>Analysis of the Phlebiopsis gigantea genome, transcriptome and secretome provides insight into its pioneer colonization strategies of wood.</title>
        <authorList>
            <person name="Hori C."/>
            <person name="Ishida T."/>
            <person name="Igarashi K."/>
            <person name="Samejima M."/>
            <person name="Suzuki H."/>
            <person name="Master E."/>
            <person name="Ferreira P."/>
            <person name="Ruiz-Duenas F.J."/>
            <person name="Held B."/>
            <person name="Canessa P."/>
            <person name="Larrondo L.F."/>
            <person name="Schmoll M."/>
            <person name="Druzhinina I.S."/>
            <person name="Kubicek C.P."/>
            <person name="Gaskell J.A."/>
            <person name="Kersten P."/>
            <person name="St John F."/>
            <person name="Glasner J."/>
            <person name="Sabat G."/>
            <person name="Splinter BonDurant S."/>
            <person name="Syed K."/>
            <person name="Yadav J."/>
            <person name="Mgbeahuruike A.C."/>
            <person name="Kovalchuk A."/>
            <person name="Asiegbu F.O."/>
            <person name="Lackner G."/>
            <person name="Hoffmeister D."/>
            <person name="Rencoret J."/>
            <person name="Gutierrez A."/>
            <person name="Sun H."/>
            <person name="Lindquist E."/>
            <person name="Barry K."/>
            <person name="Riley R."/>
            <person name="Grigoriev I.V."/>
            <person name="Henrissat B."/>
            <person name="Kues U."/>
            <person name="Berka R.M."/>
            <person name="Martinez A.T."/>
            <person name="Covert S.F."/>
            <person name="Blanchette R.A."/>
            <person name="Cullen D."/>
        </authorList>
    </citation>
    <scope>NUCLEOTIDE SEQUENCE [LARGE SCALE GENOMIC DNA]</scope>
    <source>
        <strain evidence="2 3">11061_1 CR5-6</strain>
    </source>
</reference>
<gene>
    <name evidence="2" type="ORF">PHLGIDRAFT_356969</name>
</gene>